<dbReference type="Pfam" id="PF00535">
    <property type="entry name" value="Glycos_transf_2"/>
    <property type="match status" value="1"/>
</dbReference>
<dbReference type="EMBL" id="WSEK01000004">
    <property type="protein sequence ID" value="MVQ49077.1"/>
    <property type="molecule type" value="Genomic_DNA"/>
</dbReference>
<evidence type="ECO:0000256" key="1">
    <source>
        <dbReference type="ARBA" id="ARBA00004236"/>
    </source>
</evidence>
<dbReference type="InterPro" id="IPR001173">
    <property type="entry name" value="Glyco_trans_2-like"/>
</dbReference>
<evidence type="ECO:0000313" key="13">
    <source>
        <dbReference type="Proteomes" id="UP000473525"/>
    </source>
</evidence>
<comment type="function">
    <text evidence="6">Catalyzes the glycosylation of 4,4'-diaponeurosporenoate, i.e. the esterification of glucose at the C1'' position with the carboxyl group of 4,4'-diaponeurosporenic acid, to form glycosyl-4,4'-diaponeurosporenoate. This is a step in the biosynthesis of staphyloxanthin, an orange pigment present in most staphylococci strains.</text>
</comment>
<protein>
    <recommendedName>
        <fullName evidence="9">4,4'-diaponeurosporenoate glycosyltransferase</fullName>
    </recommendedName>
</protein>
<dbReference type="PANTHER" id="PTHR43646:SF2">
    <property type="entry name" value="GLYCOSYLTRANSFERASE 2-LIKE DOMAIN-CONTAINING PROTEIN"/>
    <property type="match status" value="1"/>
</dbReference>
<feature type="region of interest" description="Disordered" evidence="10">
    <location>
        <begin position="373"/>
        <end position="396"/>
    </location>
</feature>
<name>A0A6L6XQX5_9ACTN</name>
<evidence type="ECO:0000259" key="11">
    <source>
        <dbReference type="Pfam" id="PF00535"/>
    </source>
</evidence>
<dbReference type="AlphaFoldDB" id="A0A6L6XQX5"/>
<feature type="compositionally biased region" description="Basic residues" evidence="10">
    <location>
        <begin position="64"/>
        <end position="81"/>
    </location>
</feature>
<proteinExistence type="inferred from homology"/>
<keyword evidence="2" id="KW-1003">Cell membrane</keyword>
<reference evidence="12 13" key="1">
    <citation type="submission" date="2019-12" db="EMBL/GenBank/DDBJ databases">
        <authorList>
            <person name="Huq M.A."/>
        </authorList>
    </citation>
    <scope>NUCLEOTIDE SEQUENCE [LARGE SCALE GENOMIC DNA]</scope>
    <source>
        <strain evidence="12 13">MAH-18</strain>
    </source>
</reference>
<dbReference type="Proteomes" id="UP000473525">
    <property type="component" value="Unassembled WGS sequence"/>
</dbReference>
<comment type="similarity">
    <text evidence="8">Belongs to the glycosyltransferase 2 family. CrtQ subfamily.</text>
</comment>
<evidence type="ECO:0000256" key="9">
    <source>
        <dbReference type="ARBA" id="ARBA00040345"/>
    </source>
</evidence>
<feature type="region of interest" description="Disordered" evidence="10">
    <location>
        <begin position="57"/>
        <end position="98"/>
    </location>
</feature>
<evidence type="ECO:0000256" key="8">
    <source>
        <dbReference type="ARBA" id="ARBA00038120"/>
    </source>
</evidence>
<evidence type="ECO:0000256" key="5">
    <source>
        <dbReference type="ARBA" id="ARBA00023136"/>
    </source>
</evidence>
<evidence type="ECO:0000256" key="7">
    <source>
        <dbReference type="ARBA" id="ARBA00037904"/>
    </source>
</evidence>
<comment type="subcellular location">
    <subcellularLocation>
        <location evidence="1">Cell membrane</location>
    </subcellularLocation>
</comment>
<evidence type="ECO:0000313" key="12">
    <source>
        <dbReference type="EMBL" id="MVQ49077.1"/>
    </source>
</evidence>
<keyword evidence="5" id="KW-0472">Membrane</keyword>
<dbReference type="SUPFAM" id="SSF53448">
    <property type="entry name" value="Nucleotide-diphospho-sugar transferases"/>
    <property type="match status" value="1"/>
</dbReference>
<evidence type="ECO:0000256" key="4">
    <source>
        <dbReference type="ARBA" id="ARBA00022679"/>
    </source>
</evidence>
<feature type="compositionally biased region" description="Low complexity" evidence="10">
    <location>
        <begin position="82"/>
        <end position="98"/>
    </location>
</feature>
<dbReference type="GO" id="GO:0005886">
    <property type="term" value="C:plasma membrane"/>
    <property type="evidence" value="ECO:0007669"/>
    <property type="project" value="UniProtKB-SubCell"/>
</dbReference>
<accession>A0A6L6XQX5</accession>
<keyword evidence="13" id="KW-1185">Reference proteome</keyword>
<evidence type="ECO:0000256" key="6">
    <source>
        <dbReference type="ARBA" id="ARBA00037281"/>
    </source>
</evidence>
<comment type="pathway">
    <text evidence="7">Carotenoid biosynthesis; staphyloxanthin biosynthesis; staphyloxanthin from farnesyl diphosphate: step 4/5.</text>
</comment>
<dbReference type="PANTHER" id="PTHR43646">
    <property type="entry name" value="GLYCOSYLTRANSFERASE"/>
    <property type="match status" value="1"/>
</dbReference>
<organism evidence="12 13">
    <name type="scientific">Nocardioides agri</name>
    <dbReference type="NCBI Taxonomy" id="2682843"/>
    <lineage>
        <taxon>Bacteria</taxon>
        <taxon>Bacillati</taxon>
        <taxon>Actinomycetota</taxon>
        <taxon>Actinomycetes</taxon>
        <taxon>Propionibacteriales</taxon>
        <taxon>Nocardioidaceae</taxon>
        <taxon>Nocardioides</taxon>
    </lineage>
</organism>
<dbReference type="InterPro" id="IPR029044">
    <property type="entry name" value="Nucleotide-diphossugar_trans"/>
</dbReference>
<evidence type="ECO:0000256" key="2">
    <source>
        <dbReference type="ARBA" id="ARBA00022475"/>
    </source>
</evidence>
<keyword evidence="4 12" id="KW-0808">Transferase</keyword>
<sequence>MGQGGRPAERLLRVHPLRHLRRPGPRRGVRPRPHVRGPRARRLVLRPAHAGRARGLRARLPPRPGRRGHPVHRGVRPRRAARAGAADRLGGRASRGAAGVTPVDLPVASVVIPAHNEATVLDRCLATLAAGAAPGELDVVVVANACTDTTADVARRHGARVIVTPTPGKANALRLGDEAAVTFPRVYLDADVDLTIDSVRVLVATLAQPGVLAVSPRPHYELAGVRPSARRLHKVHELMMTGRRGLAGAGVYCLNEAGHARIAPFPDVISDDGFVHRSFAPGEQVVPAGARSVVRPSASFGATLQRRIRVRQGNRQLDAMGVALPEGRLGLGALAGLVLHRRVTPIDAAWYLGLVGADRTLVRWRSVTGARVSWGTDTSSRGPATPARAGDLPRTG</sequence>
<dbReference type="GO" id="GO:0016757">
    <property type="term" value="F:glycosyltransferase activity"/>
    <property type="evidence" value="ECO:0007669"/>
    <property type="project" value="UniProtKB-KW"/>
</dbReference>
<evidence type="ECO:0000256" key="3">
    <source>
        <dbReference type="ARBA" id="ARBA00022676"/>
    </source>
</evidence>
<dbReference type="Gene3D" id="3.90.550.10">
    <property type="entry name" value="Spore Coat Polysaccharide Biosynthesis Protein SpsA, Chain A"/>
    <property type="match status" value="1"/>
</dbReference>
<keyword evidence="3" id="KW-0328">Glycosyltransferase</keyword>
<feature type="domain" description="Glycosyltransferase 2-like" evidence="11">
    <location>
        <begin position="109"/>
        <end position="231"/>
    </location>
</feature>
<gene>
    <name evidence="12" type="ORF">GON03_07775</name>
</gene>
<comment type="caution">
    <text evidence="12">The sequence shown here is derived from an EMBL/GenBank/DDBJ whole genome shotgun (WGS) entry which is preliminary data.</text>
</comment>
<evidence type="ECO:0000256" key="10">
    <source>
        <dbReference type="SAM" id="MobiDB-lite"/>
    </source>
</evidence>